<evidence type="ECO:0000313" key="3">
    <source>
        <dbReference type="EMBL" id="MBU3062648.1"/>
    </source>
</evidence>
<protein>
    <recommendedName>
        <fullName evidence="6">DUF5666 domain-containing protein</fullName>
    </recommendedName>
</protein>
<keyword evidence="2" id="KW-0472">Membrane</keyword>
<proteinExistence type="predicted"/>
<accession>A0ABS6AXP4</accession>
<dbReference type="RefSeq" id="WP_215917558.1">
    <property type="nucleotide sequence ID" value="NZ_JAHKNI010000004.1"/>
</dbReference>
<keyword evidence="2" id="KW-1133">Transmembrane helix</keyword>
<name>A0ABS6AXP4_9NOCA</name>
<organism evidence="3 5">
    <name type="scientific">Nocardia albiluteola</name>
    <dbReference type="NCBI Taxonomy" id="2842303"/>
    <lineage>
        <taxon>Bacteria</taxon>
        <taxon>Bacillati</taxon>
        <taxon>Actinomycetota</taxon>
        <taxon>Actinomycetes</taxon>
        <taxon>Mycobacteriales</taxon>
        <taxon>Nocardiaceae</taxon>
        <taxon>Nocardia</taxon>
    </lineage>
</organism>
<evidence type="ECO:0008006" key="6">
    <source>
        <dbReference type="Google" id="ProtNLM"/>
    </source>
</evidence>
<dbReference type="EMBL" id="JAHKNI010000004">
    <property type="protein sequence ID" value="MBU3062648.1"/>
    <property type="molecule type" value="Genomic_DNA"/>
</dbReference>
<evidence type="ECO:0000256" key="2">
    <source>
        <dbReference type="SAM" id="Phobius"/>
    </source>
</evidence>
<feature type="region of interest" description="Disordered" evidence="1">
    <location>
        <begin position="59"/>
        <end position="101"/>
    </location>
</feature>
<dbReference type="Proteomes" id="UP000733379">
    <property type="component" value="Unassembled WGS sequence"/>
</dbReference>
<feature type="compositionally biased region" description="Gly residues" evidence="1">
    <location>
        <begin position="85"/>
        <end position="100"/>
    </location>
</feature>
<feature type="transmembrane region" description="Helical" evidence="2">
    <location>
        <begin position="36"/>
        <end position="56"/>
    </location>
</feature>
<feature type="region of interest" description="Disordered" evidence="1">
    <location>
        <begin position="1"/>
        <end position="27"/>
    </location>
</feature>
<reference evidence="3 5" key="1">
    <citation type="submission" date="2021-06" db="EMBL/GenBank/DDBJ databases">
        <title>Actinomycetes sequencing.</title>
        <authorList>
            <person name="Shan Q."/>
        </authorList>
    </citation>
    <scope>NUCLEOTIDE SEQUENCE [LARGE SCALE GENOMIC DNA]</scope>
    <source>
        <strain evidence="3 5">NEAU-G5</strain>
    </source>
</reference>
<evidence type="ECO:0000256" key="1">
    <source>
        <dbReference type="SAM" id="MobiDB-lite"/>
    </source>
</evidence>
<keyword evidence="5" id="KW-1185">Reference proteome</keyword>
<feature type="region of interest" description="Disordered" evidence="1">
    <location>
        <begin position="178"/>
        <end position="234"/>
    </location>
</feature>
<gene>
    <name evidence="3" type="ORF">KO481_14090</name>
    <name evidence="4" type="ORF">KO481_28820</name>
</gene>
<dbReference type="EMBL" id="JAHKNI010000011">
    <property type="protein sequence ID" value="MBU3065518.1"/>
    <property type="molecule type" value="Genomic_DNA"/>
</dbReference>
<evidence type="ECO:0000313" key="5">
    <source>
        <dbReference type="Proteomes" id="UP000733379"/>
    </source>
</evidence>
<feature type="compositionally biased region" description="Low complexity" evidence="1">
    <location>
        <begin position="1"/>
        <end position="19"/>
    </location>
</feature>
<keyword evidence="2" id="KW-0812">Transmembrane</keyword>
<evidence type="ECO:0000313" key="4">
    <source>
        <dbReference type="EMBL" id="MBU3065518.1"/>
    </source>
</evidence>
<comment type="caution">
    <text evidence="3">The sequence shown here is derived from an EMBL/GenBank/DDBJ whole genome shotgun (WGS) entry which is preliminary data.</text>
</comment>
<sequence length="234" mass="22711">MTDPLQPASPEEPAASQPAWGAPQTTPSLWTTRKTLATVGVAAAIAAVGGGVIYAASGSSTGDHRGPGGPGMSMNDPGMNSPGGSNNGGGSFSGPMGGALHGQFVVSDGNGDYTTELTQTGTVTAVSADSITAKSADNYTHTYTIGSDTRETSGVKVGDTVSIRATDANGTSTTTVVTEGTAARPGGGRWNRMDGTGGPGAMNGAAAPNQMSSGPGQFGPGAGNPAADPVGAPN</sequence>
<feature type="compositionally biased region" description="Gly residues" evidence="1">
    <location>
        <begin position="185"/>
        <end position="201"/>
    </location>
</feature>